<comment type="caution">
    <text evidence="3">The sequence shown here is derived from an EMBL/GenBank/DDBJ whole genome shotgun (WGS) entry which is preliminary data.</text>
</comment>
<accession>A0A225WD24</accession>
<evidence type="ECO:0000313" key="3">
    <source>
        <dbReference type="EMBL" id="OWZ14730.1"/>
    </source>
</evidence>
<evidence type="ECO:0000256" key="1">
    <source>
        <dbReference type="SAM" id="MobiDB-lite"/>
    </source>
</evidence>
<dbReference type="AlphaFoldDB" id="A0A225WD24"/>
<organism evidence="3 4">
    <name type="scientific">Phytophthora megakarya</name>
    <dbReference type="NCBI Taxonomy" id="4795"/>
    <lineage>
        <taxon>Eukaryota</taxon>
        <taxon>Sar</taxon>
        <taxon>Stramenopiles</taxon>
        <taxon>Oomycota</taxon>
        <taxon>Peronosporomycetes</taxon>
        <taxon>Peronosporales</taxon>
        <taxon>Peronosporaceae</taxon>
        <taxon>Phytophthora</taxon>
    </lineage>
</organism>
<dbReference type="PANTHER" id="PTHR31157">
    <property type="entry name" value="SCP DOMAIN-CONTAINING PROTEIN"/>
    <property type="match status" value="1"/>
</dbReference>
<dbReference type="EMBL" id="NBNE01001273">
    <property type="protein sequence ID" value="OWZ14730.1"/>
    <property type="molecule type" value="Genomic_DNA"/>
</dbReference>
<proteinExistence type="predicted"/>
<evidence type="ECO:0000259" key="2">
    <source>
        <dbReference type="Pfam" id="PF00188"/>
    </source>
</evidence>
<name>A0A225WD24_9STRA</name>
<dbReference type="SUPFAM" id="SSF55797">
    <property type="entry name" value="PR-1-like"/>
    <property type="match status" value="1"/>
</dbReference>
<feature type="region of interest" description="Disordered" evidence="1">
    <location>
        <begin position="141"/>
        <end position="239"/>
    </location>
</feature>
<dbReference type="PANTHER" id="PTHR31157:SF1">
    <property type="entry name" value="SCP DOMAIN-CONTAINING PROTEIN"/>
    <property type="match status" value="1"/>
</dbReference>
<dbReference type="CDD" id="cd05379">
    <property type="entry name" value="CAP_bacterial"/>
    <property type="match status" value="1"/>
</dbReference>
<feature type="compositionally biased region" description="Basic and acidic residues" evidence="1">
    <location>
        <begin position="215"/>
        <end position="226"/>
    </location>
</feature>
<evidence type="ECO:0000313" key="4">
    <source>
        <dbReference type="Proteomes" id="UP000198211"/>
    </source>
</evidence>
<feature type="domain" description="SCP" evidence="2">
    <location>
        <begin position="23"/>
        <end position="140"/>
    </location>
</feature>
<dbReference type="Pfam" id="PF00188">
    <property type="entry name" value="CAP"/>
    <property type="match status" value="1"/>
</dbReference>
<dbReference type="OrthoDB" id="122553at2759"/>
<protein>
    <submittedName>
        <fullName evidence="3">SCP-like extracellular protein</fullName>
    </submittedName>
</protein>
<keyword evidence="4" id="KW-1185">Reference proteome</keyword>
<feature type="compositionally biased region" description="Polar residues" evidence="1">
    <location>
        <begin position="165"/>
        <end position="177"/>
    </location>
</feature>
<dbReference type="InterPro" id="IPR014044">
    <property type="entry name" value="CAP_dom"/>
</dbReference>
<dbReference type="Gene3D" id="3.40.33.10">
    <property type="entry name" value="CAP"/>
    <property type="match status" value="1"/>
</dbReference>
<dbReference type="Proteomes" id="UP000198211">
    <property type="component" value="Unassembled WGS sequence"/>
</dbReference>
<dbReference type="STRING" id="4795.A0A225WD24"/>
<sequence length="239" mass="26395">MRQVQRSLSATYAQSSDMLSAMLARVNKERANANLPPVCANRKLQSSSQRHSDDMAQHNYMAHDGSDGSTMSQRITEAGYKWSAVGENVAAGQVDVQAVMDAWMESPEHRENILGEYAMLGATYAFKEDTEYKHYWTQDFGKGDEESCDSSPSTGSHHQEPAHQTPDQEQTAQNDDQVQGEADPEETPVPKTSEVPETPRPQKGKKATLVQKTEPTPERSADDETPGKVTSAKDCNSKF</sequence>
<dbReference type="InterPro" id="IPR035940">
    <property type="entry name" value="CAP_sf"/>
</dbReference>
<reference evidence="4" key="1">
    <citation type="submission" date="2017-03" db="EMBL/GenBank/DDBJ databases">
        <title>Phytopthora megakarya and P. palmivora, two closely related causual agents of cacao black pod achieved similar genome size and gene model numbers by different mechanisms.</title>
        <authorList>
            <person name="Ali S."/>
            <person name="Shao J."/>
            <person name="Larry D.J."/>
            <person name="Kronmiller B."/>
            <person name="Shen D."/>
            <person name="Strem M.D."/>
            <person name="Melnick R.L."/>
            <person name="Guiltinan M.J."/>
            <person name="Tyler B.M."/>
            <person name="Meinhardt L.W."/>
            <person name="Bailey B.A."/>
        </authorList>
    </citation>
    <scope>NUCLEOTIDE SEQUENCE [LARGE SCALE GENOMIC DNA]</scope>
    <source>
        <strain evidence="4">zdho120</strain>
    </source>
</reference>
<gene>
    <name evidence="3" type="ORF">PHMEG_00011737</name>
</gene>